<evidence type="ECO:0000256" key="2">
    <source>
        <dbReference type="PIRSR" id="PIRSR601310-3"/>
    </source>
</evidence>
<gene>
    <name evidence="5" type="primary">hit</name>
    <name evidence="5" type="ordered locus">MS0399</name>
</gene>
<dbReference type="Proteomes" id="UP000000607">
    <property type="component" value="Chromosome"/>
</dbReference>
<dbReference type="GO" id="GO:0003824">
    <property type="term" value="F:catalytic activity"/>
    <property type="evidence" value="ECO:0007669"/>
    <property type="project" value="InterPro"/>
</dbReference>
<reference evidence="5 6" key="1">
    <citation type="journal article" date="2004" name="Nat. Biotechnol.">
        <title>The genome sequence of the capnophilic rumen bacterium Mannheimia succiniciproducens.</title>
        <authorList>
            <person name="Hong S.H."/>
            <person name="Kim J.S."/>
            <person name="Lee S.Y."/>
            <person name="In Y.H."/>
            <person name="Choi S.S."/>
            <person name="Rih J.-K."/>
            <person name="Kim C.H."/>
            <person name="Jeong H."/>
            <person name="Hur C.G."/>
            <person name="Kim J.J."/>
        </authorList>
    </citation>
    <scope>NUCLEOTIDE SEQUENCE [LARGE SCALE GENOMIC DNA]</scope>
    <source>
        <strain evidence="6">KCTC 0769BP / MBEL55E</strain>
    </source>
</reference>
<dbReference type="KEGG" id="msu:MS0399"/>
<dbReference type="CDD" id="cd01276">
    <property type="entry name" value="PKCI_related"/>
    <property type="match status" value="1"/>
</dbReference>
<sequence length="149" mass="16907">MWIYSFGLRDKLLFKLISDKKCGRFFPKIRKHKMAEETIFSKIIRKEIPADIIYQDDLVTAFRDIAPQAKTHILIIPNKLIPTVNDVTAEDEAVLGRLFITAAKIAKLEGIAEDGYRLIVNCNKHGGQEVFHIHMHLLGGEKLGPLNAK</sequence>
<dbReference type="AlphaFoldDB" id="Q65VK5"/>
<dbReference type="Gene3D" id="3.30.428.10">
    <property type="entry name" value="HIT-like"/>
    <property type="match status" value="1"/>
</dbReference>
<dbReference type="PROSITE" id="PS51084">
    <property type="entry name" value="HIT_2"/>
    <property type="match status" value="1"/>
</dbReference>
<evidence type="ECO:0000313" key="5">
    <source>
        <dbReference type="EMBL" id="AAU37005.1"/>
    </source>
</evidence>
<dbReference type="InterPro" id="IPR036265">
    <property type="entry name" value="HIT-like_sf"/>
</dbReference>
<dbReference type="PROSITE" id="PS00892">
    <property type="entry name" value="HIT_1"/>
    <property type="match status" value="1"/>
</dbReference>
<dbReference type="NCBIfam" id="NF007965">
    <property type="entry name" value="PRK10687.1"/>
    <property type="match status" value="1"/>
</dbReference>
<dbReference type="InterPro" id="IPR001310">
    <property type="entry name" value="Histidine_triad_HIT"/>
</dbReference>
<evidence type="ECO:0000256" key="3">
    <source>
        <dbReference type="PROSITE-ProRule" id="PRU00464"/>
    </source>
</evidence>
<evidence type="ECO:0000259" key="4">
    <source>
        <dbReference type="PROSITE" id="PS51084"/>
    </source>
</evidence>
<feature type="active site" description="Tele-AMP-histidine intermediate" evidence="1">
    <location>
        <position position="134"/>
    </location>
</feature>
<organism evidence="5 6">
    <name type="scientific">Mannheimia succiniciproducens (strain KCTC 0769BP / MBEL55E)</name>
    <dbReference type="NCBI Taxonomy" id="221988"/>
    <lineage>
        <taxon>Bacteria</taxon>
        <taxon>Pseudomonadati</taxon>
        <taxon>Pseudomonadota</taxon>
        <taxon>Gammaproteobacteria</taxon>
        <taxon>Pasteurellales</taxon>
        <taxon>Pasteurellaceae</taxon>
        <taxon>Basfia</taxon>
    </lineage>
</organism>
<accession>Q65VK5</accession>
<name>Q65VK5_MANSM</name>
<proteinExistence type="predicted"/>
<protein>
    <submittedName>
        <fullName evidence="5">Hit protein</fullName>
    </submittedName>
</protein>
<dbReference type="InterPro" id="IPR019808">
    <property type="entry name" value="Histidine_triad_CS"/>
</dbReference>
<keyword evidence="6" id="KW-1185">Reference proteome</keyword>
<evidence type="ECO:0000313" key="6">
    <source>
        <dbReference type="Proteomes" id="UP000000607"/>
    </source>
</evidence>
<dbReference type="eggNOG" id="COG0537">
    <property type="taxonomic scope" value="Bacteria"/>
</dbReference>
<feature type="domain" description="HIT" evidence="4">
    <location>
        <begin position="39"/>
        <end position="148"/>
    </location>
</feature>
<dbReference type="PANTHER" id="PTHR23089">
    <property type="entry name" value="HISTIDINE TRIAD HIT PROTEIN"/>
    <property type="match status" value="1"/>
</dbReference>
<dbReference type="Pfam" id="PF01230">
    <property type="entry name" value="HIT"/>
    <property type="match status" value="1"/>
</dbReference>
<dbReference type="PRINTS" id="PR00332">
    <property type="entry name" value="HISTRIAD"/>
</dbReference>
<dbReference type="EMBL" id="AE016827">
    <property type="protein sequence ID" value="AAU37005.1"/>
    <property type="molecule type" value="Genomic_DNA"/>
</dbReference>
<evidence type="ECO:0000256" key="1">
    <source>
        <dbReference type="PIRSR" id="PIRSR601310-1"/>
    </source>
</evidence>
<dbReference type="SUPFAM" id="SSF54197">
    <property type="entry name" value="HIT-like"/>
    <property type="match status" value="1"/>
</dbReference>
<dbReference type="STRING" id="221988.MS0399"/>
<feature type="short sequence motif" description="Histidine triad motif" evidence="2 3">
    <location>
        <begin position="132"/>
        <end position="136"/>
    </location>
</feature>
<dbReference type="InterPro" id="IPR011146">
    <property type="entry name" value="HIT-like"/>
</dbReference>
<dbReference type="HOGENOM" id="CLU_056776_8_1_6"/>